<dbReference type="OMA" id="TIAVEKW"/>
<accession>A0A2I1BXS8</accession>
<dbReference type="AlphaFoldDB" id="A0A2I1BXS8"/>
<dbReference type="Proteomes" id="UP000234474">
    <property type="component" value="Unassembled WGS sequence"/>
</dbReference>
<proteinExistence type="predicted"/>
<dbReference type="EMBL" id="MSZS01000008">
    <property type="protein sequence ID" value="PKX90178.1"/>
    <property type="molecule type" value="Genomic_DNA"/>
</dbReference>
<name>A0A2I1BXS8_ASPN1</name>
<dbReference type="RefSeq" id="XP_024678773.1">
    <property type="nucleotide sequence ID" value="XM_024832164.1"/>
</dbReference>
<protein>
    <submittedName>
        <fullName evidence="1">Uncharacterized protein</fullName>
    </submittedName>
</protein>
<sequence>MVLTSICIWRKRESATDPLTIAVEKWENNLQKAKCPQDHLPFLLSNLEFAGKARILYKVATRKGLPYHLFQHPDDAEKIGCQCQPAGQSELTRLLCIFGLEIKSRIGTYATGSGGNVPAAEAAVRNRTHGVPGDNDYDEELDKLETFFAEKDNTYARRLLRAYIWGMDVLNEIVDEEESG</sequence>
<comment type="caution">
    <text evidence="1">The sequence shown here is derived from an EMBL/GenBank/DDBJ whole genome shotgun (WGS) entry which is preliminary data.</text>
</comment>
<evidence type="ECO:0000313" key="2">
    <source>
        <dbReference type="Proteomes" id="UP000234474"/>
    </source>
</evidence>
<gene>
    <name evidence="1" type="ORF">P174DRAFT_515339</name>
</gene>
<evidence type="ECO:0000313" key="1">
    <source>
        <dbReference type="EMBL" id="PKX90178.1"/>
    </source>
</evidence>
<dbReference type="GeneID" id="36539500"/>
<reference evidence="2" key="1">
    <citation type="journal article" date="2018" name="Proc. Natl. Acad. Sci. U.S.A.">
        <title>Linking secondary metabolites to gene clusters through genome sequencing of six diverse Aspergillus species.</title>
        <authorList>
            <person name="Kaerboelling I."/>
            <person name="Vesth T.C."/>
            <person name="Frisvad J.C."/>
            <person name="Nybo J.L."/>
            <person name="Theobald S."/>
            <person name="Kuo A."/>
            <person name="Bowyer P."/>
            <person name="Matsuda Y."/>
            <person name="Mondo S."/>
            <person name="Lyhne E.K."/>
            <person name="Kogle M.E."/>
            <person name="Clum A."/>
            <person name="Lipzen A."/>
            <person name="Salamov A."/>
            <person name="Ngan C.Y."/>
            <person name="Daum C."/>
            <person name="Chiniquy J."/>
            <person name="Barry K."/>
            <person name="LaButti K."/>
            <person name="Haridas S."/>
            <person name="Simmons B.A."/>
            <person name="Magnuson J.K."/>
            <person name="Mortensen U.H."/>
            <person name="Larsen T.O."/>
            <person name="Grigoriev I.V."/>
            <person name="Baker S.E."/>
            <person name="Andersen M.R."/>
        </authorList>
    </citation>
    <scope>NUCLEOTIDE SEQUENCE [LARGE SCALE GENOMIC DNA]</scope>
    <source>
        <strain evidence="2">IBT 16806</strain>
    </source>
</reference>
<dbReference type="STRING" id="1392255.A0A2I1BXS8"/>
<dbReference type="VEuPathDB" id="FungiDB:P174DRAFT_515339"/>
<dbReference type="OrthoDB" id="4485807at2759"/>
<organism evidence="1 2">
    <name type="scientific">Aspergillus novofumigatus (strain IBT 16806)</name>
    <dbReference type="NCBI Taxonomy" id="1392255"/>
    <lineage>
        <taxon>Eukaryota</taxon>
        <taxon>Fungi</taxon>
        <taxon>Dikarya</taxon>
        <taxon>Ascomycota</taxon>
        <taxon>Pezizomycotina</taxon>
        <taxon>Eurotiomycetes</taxon>
        <taxon>Eurotiomycetidae</taxon>
        <taxon>Eurotiales</taxon>
        <taxon>Aspergillaceae</taxon>
        <taxon>Aspergillus</taxon>
        <taxon>Aspergillus subgen. Fumigati</taxon>
    </lineage>
</organism>
<keyword evidence="2" id="KW-1185">Reference proteome</keyword>